<dbReference type="Gene3D" id="1.20.1740.10">
    <property type="entry name" value="Amino acid/polyamine transporter I"/>
    <property type="match status" value="1"/>
</dbReference>
<feature type="transmembrane region" description="Helical" evidence="6">
    <location>
        <begin position="322"/>
        <end position="346"/>
    </location>
</feature>
<dbReference type="PANTHER" id="PTHR11785:SF498">
    <property type="entry name" value="HIGH-AFFINITY METHIONINE PERMEASE"/>
    <property type="match status" value="1"/>
</dbReference>
<feature type="transmembrane region" description="Helical" evidence="6">
    <location>
        <begin position="76"/>
        <end position="97"/>
    </location>
</feature>
<evidence type="ECO:0000256" key="2">
    <source>
        <dbReference type="ARBA" id="ARBA00022692"/>
    </source>
</evidence>
<feature type="transmembrane region" description="Helical" evidence="6">
    <location>
        <begin position="270"/>
        <end position="292"/>
    </location>
</feature>
<evidence type="ECO:0000256" key="5">
    <source>
        <dbReference type="SAM" id="MobiDB-lite"/>
    </source>
</evidence>
<evidence type="ECO:0000256" key="6">
    <source>
        <dbReference type="SAM" id="Phobius"/>
    </source>
</evidence>
<dbReference type="GO" id="GO:0015179">
    <property type="term" value="F:L-amino acid transmembrane transporter activity"/>
    <property type="evidence" value="ECO:0007669"/>
    <property type="project" value="TreeGrafter"/>
</dbReference>
<dbReference type="Pfam" id="PF13520">
    <property type="entry name" value="AA_permease_2"/>
    <property type="match status" value="1"/>
</dbReference>
<dbReference type="FunFam" id="1.20.1740.10:FF:000025">
    <property type="entry name" value="High-affinity methionine permease"/>
    <property type="match status" value="1"/>
</dbReference>
<feature type="region of interest" description="Disordered" evidence="5">
    <location>
        <begin position="1"/>
        <end position="33"/>
    </location>
</feature>
<feature type="transmembrane region" description="Helical" evidence="6">
    <location>
        <begin position="234"/>
        <end position="258"/>
    </location>
</feature>
<dbReference type="AlphaFoldDB" id="A0A6A6F5E6"/>
<keyword evidence="2 6" id="KW-0812">Transmembrane</keyword>
<feature type="transmembrane region" description="Helical" evidence="6">
    <location>
        <begin position="400"/>
        <end position="422"/>
    </location>
</feature>
<dbReference type="PIRSF" id="PIRSF006060">
    <property type="entry name" value="AA_transporter"/>
    <property type="match status" value="1"/>
</dbReference>
<feature type="compositionally biased region" description="Basic and acidic residues" evidence="5">
    <location>
        <begin position="13"/>
        <end position="22"/>
    </location>
</feature>
<feature type="transmembrane region" description="Helical" evidence="6">
    <location>
        <begin position="465"/>
        <end position="492"/>
    </location>
</feature>
<feature type="transmembrane region" description="Helical" evidence="6">
    <location>
        <begin position="163"/>
        <end position="181"/>
    </location>
</feature>
<feature type="transmembrane region" description="Helical" evidence="6">
    <location>
        <begin position="43"/>
        <end position="64"/>
    </location>
</feature>
<reference evidence="7" key="1">
    <citation type="journal article" date="2020" name="Stud. Mycol.">
        <title>101 Dothideomycetes genomes: a test case for predicting lifestyles and emergence of pathogens.</title>
        <authorList>
            <person name="Haridas S."/>
            <person name="Albert R."/>
            <person name="Binder M."/>
            <person name="Bloem J."/>
            <person name="Labutti K."/>
            <person name="Salamov A."/>
            <person name="Andreopoulos B."/>
            <person name="Baker S."/>
            <person name="Barry K."/>
            <person name="Bills G."/>
            <person name="Bluhm B."/>
            <person name="Cannon C."/>
            <person name="Castanera R."/>
            <person name="Culley D."/>
            <person name="Daum C."/>
            <person name="Ezra D."/>
            <person name="Gonzalez J."/>
            <person name="Henrissat B."/>
            <person name="Kuo A."/>
            <person name="Liang C."/>
            <person name="Lipzen A."/>
            <person name="Lutzoni F."/>
            <person name="Magnuson J."/>
            <person name="Mondo S."/>
            <person name="Nolan M."/>
            <person name="Ohm R."/>
            <person name="Pangilinan J."/>
            <person name="Park H.-J."/>
            <person name="Ramirez L."/>
            <person name="Alfaro M."/>
            <person name="Sun H."/>
            <person name="Tritt A."/>
            <person name="Yoshinaga Y."/>
            <person name="Zwiers L.-H."/>
            <person name="Turgeon B."/>
            <person name="Goodwin S."/>
            <person name="Spatafora J."/>
            <person name="Crous P."/>
            <person name="Grigoriev I."/>
        </authorList>
    </citation>
    <scope>NUCLEOTIDE SEQUENCE</scope>
    <source>
        <strain evidence="7">SCOH1-5</strain>
    </source>
</reference>
<feature type="transmembrane region" description="Helical" evidence="6">
    <location>
        <begin position="434"/>
        <end position="453"/>
    </location>
</feature>
<keyword evidence="3 6" id="KW-1133">Transmembrane helix</keyword>
<dbReference type="InterPro" id="IPR050598">
    <property type="entry name" value="AminoAcid_Transporter"/>
</dbReference>
<feature type="transmembrane region" description="Helical" evidence="6">
    <location>
        <begin position="367"/>
        <end position="388"/>
    </location>
</feature>
<evidence type="ECO:0000256" key="1">
    <source>
        <dbReference type="ARBA" id="ARBA00004141"/>
    </source>
</evidence>
<evidence type="ECO:0008006" key="9">
    <source>
        <dbReference type="Google" id="ProtNLM"/>
    </source>
</evidence>
<protein>
    <recommendedName>
        <fullName evidence="9">Amino acid permease/ SLC12A domain-containing protein</fullName>
    </recommendedName>
</protein>
<keyword evidence="4 6" id="KW-0472">Membrane</keyword>
<dbReference type="OrthoDB" id="5982228at2759"/>
<gene>
    <name evidence="7" type="ORF">CERZMDRAFT_49233</name>
</gene>
<sequence length="524" mass="57517">MSEKYDVPAYDGKAAHGSERADAVSGSSTPSEVERLQDEKRTIGTFSAAFLIFNRVVGTGIFATPATIYRLSGSTGMALMLWVIGICIASAGMAVYLEFGTGIPKNGGEKNYLEYIYQHPKFIATAFYTPYIMLLGWAGGNSVIFGQYILLAAEVEVTRWNQRGIAMACVTTACVIHATNVKLGLKLQNFLGVIKLLIVLIIVIAGWAALAGVTKLETKPDNFTNAFAGTTSDANAIVAALYSVIWSFIGYSNANYALRETKDPVRTLKIAAPTALTAISIIYMFCNIAYFAGVPREQLLTSGSAVSANFFRNVMGGPAARALSVFVALSAFGNVLSVVFSQARIVQELGREGITPFHRFFSSNRPFNAPAAGLFWQWLTTSIIILAPPPGDAYSLILNMVSYPLNAVNTFVGLGLVYLYFFRREWNPPFKCSWPVALFFGLANIYLVIAPLIPPTGGRTVYAELPYWLHVVIGWGIIGAGGVYYLVWVLILPRIGKYTLERETTYDRVDGWERYHFVKRYHQS</sequence>
<dbReference type="PANTHER" id="PTHR11785">
    <property type="entry name" value="AMINO ACID TRANSPORTER"/>
    <property type="match status" value="1"/>
</dbReference>
<dbReference type="EMBL" id="ML992694">
    <property type="protein sequence ID" value="KAF2208450.1"/>
    <property type="molecule type" value="Genomic_DNA"/>
</dbReference>
<accession>A0A6A6F5E6</accession>
<keyword evidence="8" id="KW-1185">Reference proteome</keyword>
<feature type="transmembrane region" description="Helical" evidence="6">
    <location>
        <begin position="193"/>
        <end position="214"/>
    </location>
</feature>
<dbReference type="InterPro" id="IPR002293">
    <property type="entry name" value="AA/rel_permease1"/>
</dbReference>
<dbReference type="Proteomes" id="UP000799539">
    <property type="component" value="Unassembled WGS sequence"/>
</dbReference>
<proteinExistence type="predicted"/>
<evidence type="ECO:0000313" key="8">
    <source>
        <dbReference type="Proteomes" id="UP000799539"/>
    </source>
</evidence>
<evidence type="ECO:0000256" key="3">
    <source>
        <dbReference type="ARBA" id="ARBA00022989"/>
    </source>
</evidence>
<name>A0A6A6F5E6_9PEZI</name>
<feature type="transmembrane region" description="Helical" evidence="6">
    <location>
        <begin position="131"/>
        <end position="151"/>
    </location>
</feature>
<comment type="subcellular location">
    <subcellularLocation>
        <location evidence="1">Membrane</location>
        <topology evidence="1">Multi-pass membrane protein</topology>
    </subcellularLocation>
</comment>
<organism evidence="7 8">
    <name type="scientific">Cercospora zeae-maydis SCOH1-5</name>
    <dbReference type="NCBI Taxonomy" id="717836"/>
    <lineage>
        <taxon>Eukaryota</taxon>
        <taxon>Fungi</taxon>
        <taxon>Dikarya</taxon>
        <taxon>Ascomycota</taxon>
        <taxon>Pezizomycotina</taxon>
        <taxon>Dothideomycetes</taxon>
        <taxon>Dothideomycetidae</taxon>
        <taxon>Mycosphaerellales</taxon>
        <taxon>Mycosphaerellaceae</taxon>
        <taxon>Cercospora</taxon>
    </lineage>
</organism>
<dbReference type="GO" id="GO:0016020">
    <property type="term" value="C:membrane"/>
    <property type="evidence" value="ECO:0007669"/>
    <property type="project" value="UniProtKB-SubCell"/>
</dbReference>
<evidence type="ECO:0000313" key="7">
    <source>
        <dbReference type="EMBL" id="KAF2208450.1"/>
    </source>
</evidence>
<evidence type="ECO:0000256" key="4">
    <source>
        <dbReference type="ARBA" id="ARBA00023136"/>
    </source>
</evidence>